<accession>A0A3N9WYJ8</accession>
<keyword evidence="3" id="KW-1185">Reference proteome</keyword>
<reference evidence="2 3" key="1">
    <citation type="submission" date="2018-05" db="EMBL/GenBank/DDBJ databases">
        <title>Micromonospora from Atacama Desert.</title>
        <authorList>
            <person name="Carro L."/>
            <person name="Goodfellow M."/>
            <person name="Klenk H.-P."/>
        </authorList>
    </citation>
    <scope>NUCLEOTIDE SEQUENCE [LARGE SCALE GENOMIC DNA]</scope>
    <source>
        <strain evidence="2 3">LB39</strain>
    </source>
</reference>
<name>A0A3N9WYJ8_9ACTN</name>
<dbReference type="RefSeq" id="WP_124771559.1">
    <property type="nucleotide sequence ID" value="NZ_QGSZ01000147.1"/>
</dbReference>
<dbReference type="EMBL" id="QGSZ01000147">
    <property type="protein sequence ID" value="RQX05921.1"/>
    <property type="molecule type" value="Genomic_DNA"/>
</dbReference>
<feature type="signal peptide" evidence="1">
    <location>
        <begin position="1"/>
        <end position="21"/>
    </location>
</feature>
<gene>
    <name evidence="2" type="ORF">DLJ59_06335</name>
</gene>
<protein>
    <submittedName>
        <fullName evidence="2">Uncharacterized protein</fullName>
    </submittedName>
</protein>
<comment type="caution">
    <text evidence="2">The sequence shown here is derived from an EMBL/GenBank/DDBJ whole genome shotgun (WGS) entry which is preliminary data.</text>
</comment>
<feature type="chain" id="PRO_5039340533" evidence="1">
    <location>
        <begin position="22"/>
        <end position="342"/>
    </location>
</feature>
<sequence>MRYKLLLALTGAAVAAVAVGAAAPSGGGRPAPIQLAAAAQQTCTMAGSQPDSGTISLKFLRRSTQNSDRNDYLLTSTFKWNSQAALECFQAGVVDWAYEQNITYGTQFDRKIWGEQTSLPAAARFYLDTTVSDRAGITGLDFGAFRPDKLIAGNQYAVSYRLLLPNNPPNNAHSFYVVGEVLERNCSKAGPWCVGLRGPRHSATLAGYSRTFDAYGSGCWAWAKGRNAPVSCGSTTTGGTQTTAAAPPIGGGEAPAKPATVTLARGPAAPSGYRYAITISGFNPNATVTVTCHDSVDPGGFYALSLRTDGGGNVATATQCYSGDHPDHWVRANGIESNHVTW</sequence>
<proteinExistence type="predicted"/>
<dbReference type="OrthoDB" id="3405767at2"/>
<evidence type="ECO:0000313" key="3">
    <source>
        <dbReference type="Proteomes" id="UP000282312"/>
    </source>
</evidence>
<dbReference type="AlphaFoldDB" id="A0A3N9WYJ8"/>
<organism evidence="2 3">
    <name type="scientific">Micromonospora inaquosa</name>
    <dbReference type="NCBI Taxonomy" id="2203716"/>
    <lineage>
        <taxon>Bacteria</taxon>
        <taxon>Bacillati</taxon>
        <taxon>Actinomycetota</taxon>
        <taxon>Actinomycetes</taxon>
        <taxon>Micromonosporales</taxon>
        <taxon>Micromonosporaceae</taxon>
        <taxon>Micromonospora</taxon>
    </lineage>
</organism>
<dbReference type="Proteomes" id="UP000282312">
    <property type="component" value="Unassembled WGS sequence"/>
</dbReference>
<evidence type="ECO:0000313" key="2">
    <source>
        <dbReference type="EMBL" id="RQX05921.1"/>
    </source>
</evidence>
<evidence type="ECO:0000256" key="1">
    <source>
        <dbReference type="SAM" id="SignalP"/>
    </source>
</evidence>
<keyword evidence="1" id="KW-0732">Signal</keyword>